<protein>
    <submittedName>
        <fullName evidence="2">Glycoside hydrolase</fullName>
    </submittedName>
</protein>
<dbReference type="InterPro" id="IPR000421">
    <property type="entry name" value="FA58C"/>
</dbReference>
<dbReference type="GO" id="GO:0016787">
    <property type="term" value="F:hydrolase activity"/>
    <property type="evidence" value="ECO:0007669"/>
    <property type="project" value="UniProtKB-KW"/>
</dbReference>
<dbReference type="PROSITE" id="PS50022">
    <property type="entry name" value="FA58C_3"/>
    <property type="match status" value="1"/>
</dbReference>
<feature type="domain" description="F5/8 type C" evidence="1">
    <location>
        <begin position="732"/>
        <end position="877"/>
    </location>
</feature>
<dbReference type="Pfam" id="PF21910">
    <property type="entry name" value="GH85_C"/>
    <property type="match status" value="1"/>
</dbReference>
<dbReference type="SUPFAM" id="SSF49299">
    <property type="entry name" value="PKD domain"/>
    <property type="match status" value="1"/>
</dbReference>
<dbReference type="InterPro" id="IPR035986">
    <property type="entry name" value="PKD_dom_sf"/>
</dbReference>
<keyword evidence="2" id="KW-0378">Hydrolase</keyword>
<dbReference type="Pfam" id="PF03644">
    <property type="entry name" value="Glyco_hydro_85"/>
    <property type="match status" value="1"/>
</dbReference>
<dbReference type="SMART" id="SM00089">
    <property type="entry name" value="PKD"/>
    <property type="match status" value="1"/>
</dbReference>
<dbReference type="PANTHER" id="PTHR13246">
    <property type="entry name" value="ENDO BETA N-ACETYLGLUCOSAMINIDASE"/>
    <property type="match status" value="1"/>
</dbReference>
<evidence type="ECO:0000259" key="1">
    <source>
        <dbReference type="PROSITE" id="PS50022"/>
    </source>
</evidence>
<name>A0ABM6GER7_9BACT</name>
<dbReference type="RefSeq" id="WP_012057237.1">
    <property type="nucleotide sequence ID" value="NZ_CP007389.1"/>
</dbReference>
<dbReference type="PANTHER" id="PTHR13246:SF1">
    <property type="entry name" value="CYTOSOLIC ENDO-BETA-N-ACETYLGLUCOSAMINIDASE"/>
    <property type="match status" value="1"/>
</dbReference>
<dbReference type="Gene3D" id="2.60.120.260">
    <property type="entry name" value="Galactose-binding domain-like"/>
    <property type="match status" value="2"/>
</dbReference>
<dbReference type="InterPro" id="IPR013783">
    <property type="entry name" value="Ig-like_fold"/>
</dbReference>
<dbReference type="InterPro" id="IPR005201">
    <property type="entry name" value="TIM_ENGase"/>
</dbReference>
<dbReference type="InterPro" id="IPR054110">
    <property type="entry name" value="EndoD-like_D2"/>
</dbReference>
<dbReference type="CDD" id="cd00146">
    <property type="entry name" value="PKD"/>
    <property type="match status" value="1"/>
</dbReference>
<dbReference type="Pfam" id="PF00754">
    <property type="entry name" value="F5_F8_type_C"/>
    <property type="match status" value="1"/>
</dbReference>
<dbReference type="Gene3D" id="3.20.20.80">
    <property type="entry name" value="Glycosidases"/>
    <property type="match status" value="1"/>
</dbReference>
<dbReference type="CDD" id="cd06547">
    <property type="entry name" value="GH85_ENGase"/>
    <property type="match status" value="1"/>
</dbReference>
<evidence type="ECO:0000313" key="2">
    <source>
        <dbReference type="EMBL" id="APT73996.1"/>
    </source>
</evidence>
<dbReference type="InterPro" id="IPR008979">
    <property type="entry name" value="Galactose-bd-like_sf"/>
</dbReference>
<reference evidence="2 3" key="1">
    <citation type="submission" date="2014-02" db="EMBL/GenBank/DDBJ databases">
        <title>Diversity of Thermotogales isolates from hydrothermal vents.</title>
        <authorList>
            <person name="Haverkamp T.H.A."/>
            <person name="Lossouarn J."/>
            <person name="Geslin C."/>
            <person name="Nesbo C.L."/>
        </authorList>
    </citation>
    <scope>NUCLEOTIDE SEQUENCE [LARGE SCALE GENOMIC DNA]</scope>
    <source>
        <strain evidence="2 3">431</strain>
    </source>
</reference>
<sequence length="880" mass="101394">MKKLVFILLIIFSIFVYAIPESSYWYPNDLLDWKSDPNIVYNISHIPLAKRIYAEPITNFAEKDVKIMVLSIMNPSTSGMPSQGSNNSFKTYPFSFWQYVDYLVAWAGSAGEGIIVPPSADVIDLAHKNGVYVLGTIFFPPNIYGGRRNWVDQLLKEENGKFIIADKLIEVAETYGFDGWFINQETKGCNETHVKKMINFLNYLKEKAPWMKVVWYDAMSKIGAIEWQGELNENNVVYIVNNDKKLVDAIFLDFRWQSLKRPETIENTLNTMKKYNLKKDDIFVGFDLQANGFYTYSNWPKIIDENGKLKVSLGFYCPSWAYYSTKNISKFWQNEETLWIADHPVLTYNGKEEFFKIKWNENYKQYRWQAPSKFVVEKSPITSLPFITHFNAGHGYAFYVDGKKLSNIPWNNRSLMDIFPTYRWKVTGPIPKIFVDYSTAYYGGSSLKIQGNLEKGERTLITLYAAELYIENPTILETVIKGTGNIKTRVILTFENNKNKSYELKLFDDWVKTIYNLETEKNIKYISFEIEGSTKTSYNINIGKIGIIPVKNEKVRKVTNVKIDELTFKEGLYAQMKLHWNKSNAEYYEIYRIKNGKREFVWATYNNYTYISEITRYGKETSTTLEIVGVSKDMQRSIPTKISFNWPPYPKPKANFEVSNTIILPNSSVTFFDKSSKVTEKWLWILPGATPNVSYEKNPVVTYKKEGIYPAILVAMNSEGEDVKIYNPLIVVTTKAKNIKNLALNKKTYASSNVPTEKPSMAVDGTVENNSKWCAVGELPHWLVIDFGKEVIISSVIIKHAEAGHESPDWNTKDFRLQASDDGKSWKDISVVKGNTKGITKHSFAPVKTRYFRLFVETPTQTGDKAARIYEVEVYGLESF</sequence>
<gene>
    <name evidence="2" type="ORF">BW47_05440</name>
</gene>
<dbReference type="Gene3D" id="2.60.40.10">
    <property type="entry name" value="Immunoglobulins"/>
    <property type="match status" value="2"/>
</dbReference>
<evidence type="ECO:0000313" key="3">
    <source>
        <dbReference type="Proteomes" id="UP000185490"/>
    </source>
</evidence>
<dbReference type="InterPro" id="IPR022409">
    <property type="entry name" value="PKD/Chitinase_dom"/>
</dbReference>
<dbReference type="EMBL" id="CP007389">
    <property type="protein sequence ID" value="APT73996.1"/>
    <property type="molecule type" value="Genomic_DNA"/>
</dbReference>
<organism evidence="2 3">
    <name type="scientific">Thermosipho melanesiensis</name>
    <dbReference type="NCBI Taxonomy" id="46541"/>
    <lineage>
        <taxon>Bacteria</taxon>
        <taxon>Thermotogati</taxon>
        <taxon>Thermotogota</taxon>
        <taxon>Thermotogae</taxon>
        <taxon>Thermotogales</taxon>
        <taxon>Fervidobacteriaceae</taxon>
        <taxon>Thermosipho</taxon>
    </lineage>
</organism>
<dbReference type="Proteomes" id="UP000185490">
    <property type="component" value="Chromosome"/>
</dbReference>
<accession>A0ABM6GER7</accession>
<proteinExistence type="predicted"/>
<dbReference type="SUPFAM" id="SSF49785">
    <property type="entry name" value="Galactose-binding domain-like"/>
    <property type="match status" value="1"/>
</dbReference>
<keyword evidence="3" id="KW-1185">Reference proteome</keyword>
<dbReference type="InterPro" id="IPR032979">
    <property type="entry name" value="ENGase"/>
</dbReference>